<keyword evidence="2" id="KW-0732">Signal</keyword>
<dbReference type="GO" id="GO:0005975">
    <property type="term" value="P:carbohydrate metabolic process"/>
    <property type="evidence" value="ECO:0007669"/>
    <property type="project" value="UniProtKB-ARBA"/>
</dbReference>
<dbReference type="Gene3D" id="2.80.10.50">
    <property type="match status" value="1"/>
</dbReference>
<evidence type="ECO:0000313" key="3">
    <source>
        <dbReference type="EMBL" id="MBB5841301.1"/>
    </source>
</evidence>
<proteinExistence type="predicted"/>
<comment type="caution">
    <text evidence="3">The sequence shown here is derived from an EMBL/GenBank/DDBJ whole genome shotgun (WGS) entry which is preliminary data.</text>
</comment>
<name>A0A7W9JFQ1_9ACTN</name>
<dbReference type="Proteomes" id="UP000549971">
    <property type="component" value="Unassembled WGS sequence"/>
</dbReference>
<organism evidence="3 4">
    <name type="scientific">Kribbella italica</name>
    <dbReference type="NCBI Taxonomy" id="1540520"/>
    <lineage>
        <taxon>Bacteria</taxon>
        <taxon>Bacillati</taxon>
        <taxon>Actinomycetota</taxon>
        <taxon>Actinomycetes</taxon>
        <taxon>Propionibacteriales</taxon>
        <taxon>Kribbellaceae</taxon>
        <taxon>Kribbella</taxon>
    </lineage>
</organism>
<dbReference type="EMBL" id="JACHMY010000001">
    <property type="protein sequence ID" value="MBB5841301.1"/>
    <property type="molecule type" value="Genomic_DNA"/>
</dbReference>
<dbReference type="InterPro" id="IPR013431">
    <property type="entry name" value="Delta_60_rpt"/>
</dbReference>
<dbReference type="AlphaFoldDB" id="A0A7W9JFQ1"/>
<dbReference type="Pfam" id="PF17164">
    <property type="entry name" value="DUF5122"/>
    <property type="match status" value="1"/>
</dbReference>
<reference evidence="3 4" key="1">
    <citation type="submission" date="2020-08" db="EMBL/GenBank/DDBJ databases">
        <title>Sequencing the genomes of 1000 actinobacteria strains.</title>
        <authorList>
            <person name="Klenk H.-P."/>
        </authorList>
    </citation>
    <scope>NUCLEOTIDE SEQUENCE [LARGE SCALE GENOMIC DNA]</scope>
    <source>
        <strain evidence="3 4">DSM 28967</strain>
    </source>
</reference>
<feature type="region of interest" description="Disordered" evidence="1">
    <location>
        <begin position="400"/>
        <end position="420"/>
    </location>
</feature>
<feature type="signal peptide" evidence="2">
    <location>
        <begin position="1"/>
        <end position="28"/>
    </location>
</feature>
<dbReference type="InterPro" id="IPR011047">
    <property type="entry name" value="Quinoprotein_ADH-like_sf"/>
</dbReference>
<dbReference type="Gene3D" id="2.60.40.10">
    <property type="entry name" value="Immunoglobulins"/>
    <property type="match status" value="1"/>
</dbReference>
<gene>
    <name evidence="3" type="ORF">HDA39_008035</name>
</gene>
<evidence type="ECO:0008006" key="5">
    <source>
        <dbReference type="Google" id="ProtNLM"/>
    </source>
</evidence>
<dbReference type="InterPro" id="IPR013783">
    <property type="entry name" value="Ig-like_fold"/>
</dbReference>
<accession>A0A7W9JFQ1</accession>
<sequence>MKKLVLATVTVAAVIAAALIPSGPPVEAASPGFGAAVSSVERPAWQTDDSVNALATAGNVVYAGGLFTRIRPGGKPAGEGEAIRPYVASFNRTTGAPSGWAPRLNGAVWSIATSADGKWVVIGGDFTSVNGVPRNRVAMFNATNNQLTSWNPSVSYRVSALAISGNTVYLGGSFGRVAGTTRNRLAAVTLNGALLPWNPDADDDVHAIDLTDDGKRIFVGGGFTKVGGGAHYALAMLNLTNGRASAMPAAAAIPPPTDDCVSRVKDIDTLGNRVYVANAGSGIGCYDGVLAADATTGKLVWQSKCLGATEAVKAMGGWVFKGSHAHDCSQDGSFGDNAGIRHLLVQSTTTGKFGPWFPSTDVGGTTEVGPLAFTSGGNDLWVGGDFTKVNGKPQQGLTRFTNSAGGAQPTRPAAPKVTSPARARTTVTFPAVVDSDNITLTYTLYRGSTKLGTWTRNSYPWVRPTVTTFTDTGVKSGQNPSYHVEVTDGRSRTKSAAAVVRVK</sequence>
<dbReference type="RefSeq" id="WP_184804429.1">
    <property type="nucleotide sequence ID" value="NZ_JACHMY010000001.1"/>
</dbReference>
<feature type="chain" id="PRO_5031439953" description="Fibronectin type-III domain-containing protein" evidence="2">
    <location>
        <begin position="29"/>
        <end position="503"/>
    </location>
</feature>
<evidence type="ECO:0000256" key="2">
    <source>
        <dbReference type="SAM" id="SignalP"/>
    </source>
</evidence>
<dbReference type="SUPFAM" id="SSF50998">
    <property type="entry name" value="Quinoprotein alcohol dehydrogenase-like"/>
    <property type="match status" value="1"/>
</dbReference>
<keyword evidence="4" id="KW-1185">Reference proteome</keyword>
<evidence type="ECO:0000313" key="4">
    <source>
        <dbReference type="Proteomes" id="UP000549971"/>
    </source>
</evidence>
<evidence type="ECO:0000256" key="1">
    <source>
        <dbReference type="SAM" id="MobiDB-lite"/>
    </source>
</evidence>
<protein>
    <recommendedName>
        <fullName evidence="5">Fibronectin type-III domain-containing protein</fullName>
    </recommendedName>
</protein>